<evidence type="ECO:0000313" key="2">
    <source>
        <dbReference type="EMBL" id="PDW01186.1"/>
    </source>
</evidence>
<proteinExistence type="predicted"/>
<organism evidence="2 3">
    <name type="scientific">Candidatus Viridilinea mediisalina</name>
    <dbReference type="NCBI Taxonomy" id="2024553"/>
    <lineage>
        <taxon>Bacteria</taxon>
        <taxon>Bacillati</taxon>
        <taxon>Chloroflexota</taxon>
        <taxon>Chloroflexia</taxon>
        <taxon>Chloroflexales</taxon>
        <taxon>Chloroflexineae</taxon>
        <taxon>Oscillochloridaceae</taxon>
        <taxon>Candidatus Viridilinea</taxon>
    </lineage>
</organism>
<feature type="transmembrane region" description="Helical" evidence="1">
    <location>
        <begin position="12"/>
        <end position="35"/>
    </location>
</feature>
<dbReference type="RefSeq" id="WP_097645771.1">
    <property type="nucleotide sequence ID" value="NZ_NQWI01000150.1"/>
</dbReference>
<keyword evidence="1" id="KW-1133">Transmembrane helix</keyword>
<reference evidence="3" key="1">
    <citation type="submission" date="2017-08" db="EMBL/GenBank/DDBJ databases">
        <authorList>
            <person name="Grouzdev D.S."/>
            <person name="Gaisin V.A."/>
            <person name="Rysina M.S."/>
            <person name="Gorlenko V.M."/>
        </authorList>
    </citation>
    <scope>NUCLEOTIDE SEQUENCE [LARGE SCALE GENOMIC DNA]</scope>
    <source>
        <strain evidence="3">Kir15-3F</strain>
    </source>
</reference>
<dbReference type="Proteomes" id="UP000220527">
    <property type="component" value="Unassembled WGS sequence"/>
</dbReference>
<dbReference type="AlphaFoldDB" id="A0A2A6RER0"/>
<comment type="caution">
    <text evidence="2">The sequence shown here is derived from an EMBL/GenBank/DDBJ whole genome shotgun (WGS) entry which is preliminary data.</text>
</comment>
<dbReference type="EMBL" id="NQWI01000150">
    <property type="protein sequence ID" value="PDW01186.1"/>
    <property type="molecule type" value="Genomic_DNA"/>
</dbReference>
<protein>
    <submittedName>
        <fullName evidence="2">Uncharacterized protein</fullName>
    </submittedName>
</protein>
<keyword evidence="1" id="KW-0472">Membrane</keyword>
<feature type="transmembrane region" description="Helical" evidence="1">
    <location>
        <begin position="80"/>
        <end position="108"/>
    </location>
</feature>
<keyword evidence="3" id="KW-1185">Reference proteome</keyword>
<evidence type="ECO:0000256" key="1">
    <source>
        <dbReference type="SAM" id="Phobius"/>
    </source>
</evidence>
<keyword evidence="1" id="KW-0812">Transmembrane</keyword>
<accession>A0A2A6RER0</accession>
<name>A0A2A6RER0_9CHLR</name>
<gene>
    <name evidence="2" type="ORF">CJ255_19545</name>
</gene>
<sequence length="115" mass="11970">MGNNPQITHPETAWLVTLVPVALVILAALLIIFVLRRPVAMALARVSDSRAQQHASNLPAQLIPDPTLIYVAPAPSPQAALILSATVAGVLVVGMLFVIPTLVGLLLMGPITASP</sequence>
<evidence type="ECO:0000313" key="3">
    <source>
        <dbReference type="Proteomes" id="UP000220527"/>
    </source>
</evidence>